<dbReference type="GO" id="GO:0005615">
    <property type="term" value="C:extracellular space"/>
    <property type="evidence" value="ECO:0007669"/>
    <property type="project" value="TreeGrafter"/>
</dbReference>
<reference evidence="5" key="1">
    <citation type="journal article" date="2015" name="PLoS ONE">
        <title>Comprehensive Evaluation of Toxoplasma gondii VEG and Neospora caninum LIV Genomes with Tachyzoite Stage Transcriptome and Proteome Defines Novel Transcript Features.</title>
        <authorList>
            <person name="Ramaprasad A."/>
            <person name="Mourier T."/>
            <person name="Naeem R."/>
            <person name="Malas T.B."/>
            <person name="Moussa E."/>
            <person name="Panigrahi A."/>
            <person name="Vermont S.J."/>
            <person name="Otto T.D."/>
            <person name="Wastling J."/>
            <person name="Pain A."/>
        </authorList>
    </citation>
    <scope>NUCLEOTIDE SEQUENCE</scope>
    <source>
        <strain evidence="5">Liverpool</strain>
    </source>
</reference>
<comment type="caution">
    <text evidence="3">Lacks conserved residue(s) required for the propagation of feature annotation.</text>
</comment>
<evidence type="ECO:0000259" key="4">
    <source>
        <dbReference type="PROSITE" id="PS52035"/>
    </source>
</evidence>
<sequence>MKRVTAVATLAGTFVHILRASAKLPPYYHTTAQLKDELEKLANGCEGFSVHHEPIDDGHTIEFVTVSRASNNPDRFFMLAGEHPRELISAESALHFLQVLCGKETKLADKARKVLQHTSFQVVVNGNPISRAKVEAGDYCLRGNENNVDLNRNWAGKLSTTFSYHWASAVTSAETNPGNRAFSEPETQAFAKAVTSFRPDIFLSVHSGEQSLVSVWNEAWLTVC</sequence>
<keyword evidence="5" id="KW-0121">Carboxypeptidase</keyword>
<dbReference type="AlphaFoldDB" id="A0A0F7U904"/>
<dbReference type="Pfam" id="PF00246">
    <property type="entry name" value="Peptidase_M14"/>
    <property type="match status" value="1"/>
</dbReference>
<dbReference type="PROSITE" id="PS52035">
    <property type="entry name" value="PEPTIDASE_M14"/>
    <property type="match status" value="1"/>
</dbReference>
<evidence type="ECO:0000256" key="3">
    <source>
        <dbReference type="PROSITE-ProRule" id="PRU01379"/>
    </source>
</evidence>
<dbReference type="SUPFAM" id="SSF53187">
    <property type="entry name" value="Zn-dependent exopeptidases"/>
    <property type="match status" value="1"/>
</dbReference>
<dbReference type="GO" id="GO:0008270">
    <property type="term" value="F:zinc ion binding"/>
    <property type="evidence" value="ECO:0007669"/>
    <property type="project" value="InterPro"/>
</dbReference>
<dbReference type="PANTHER" id="PTHR11705">
    <property type="entry name" value="PROTEASE FAMILY M14 CARBOXYPEPTIDASE A,B"/>
    <property type="match status" value="1"/>
</dbReference>
<comment type="cofactor">
    <cofactor evidence="1">
        <name>Zn(2+)</name>
        <dbReference type="ChEBI" id="CHEBI:29105"/>
    </cofactor>
</comment>
<evidence type="ECO:0000256" key="1">
    <source>
        <dbReference type="ARBA" id="ARBA00001947"/>
    </source>
</evidence>
<accession>A0A0F7U904</accession>
<organism evidence="5">
    <name type="scientific">Neospora caninum (strain Liverpool)</name>
    <dbReference type="NCBI Taxonomy" id="572307"/>
    <lineage>
        <taxon>Eukaryota</taxon>
        <taxon>Sar</taxon>
        <taxon>Alveolata</taxon>
        <taxon>Apicomplexa</taxon>
        <taxon>Conoidasida</taxon>
        <taxon>Coccidia</taxon>
        <taxon>Eucoccidiorida</taxon>
        <taxon>Eimeriorina</taxon>
        <taxon>Sarcocystidae</taxon>
        <taxon>Neospora</taxon>
    </lineage>
</organism>
<name>A0A0F7U904_NEOCL</name>
<dbReference type="Gene3D" id="3.40.630.10">
    <property type="entry name" value="Zn peptidases"/>
    <property type="match status" value="1"/>
</dbReference>
<dbReference type="GO" id="GO:0006508">
    <property type="term" value="P:proteolysis"/>
    <property type="evidence" value="ECO:0007669"/>
    <property type="project" value="InterPro"/>
</dbReference>
<comment type="similarity">
    <text evidence="2 3">Belongs to the peptidase M14 family.</text>
</comment>
<dbReference type="GO" id="GO:0004181">
    <property type="term" value="F:metallocarboxypeptidase activity"/>
    <property type="evidence" value="ECO:0007669"/>
    <property type="project" value="InterPro"/>
</dbReference>
<dbReference type="PANTHER" id="PTHR11705:SF119">
    <property type="entry name" value="OS02G0119300 PROTEIN"/>
    <property type="match status" value="1"/>
</dbReference>
<dbReference type="InterPro" id="IPR000834">
    <property type="entry name" value="Peptidase_M14"/>
</dbReference>
<evidence type="ECO:0000313" key="5">
    <source>
        <dbReference type="EMBL" id="CEL66384.1"/>
    </source>
</evidence>
<evidence type="ECO:0000256" key="2">
    <source>
        <dbReference type="ARBA" id="ARBA00005988"/>
    </source>
</evidence>
<proteinExistence type="inferred from homology"/>
<protein>
    <submittedName>
        <fullName evidence="5">Zinc carboxypeptidase superfamily protein</fullName>
    </submittedName>
</protein>
<gene>
    <name evidence="5" type="ORF">BN1204_022010</name>
</gene>
<keyword evidence="5" id="KW-0378">Hydrolase</keyword>
<dbReference type="EMBL" id="LN714481">
    <property type="protein sequence ID" value="CEL66384.1"/>
    <property type="molecule type" value="Genomic_DNA"/>
</dbReference>
<keyword evidence="5" id="KW-0645">Protease</keyword>
<feature type="domain" description="Peptidase M14" evidence="4">
    <location>
        <begin position="27"/>
        <end position="224"/>
    </location>
</feature>